<dbReference type="InterPro" id="IPR007219">
    <property type="entry name" value="XnlR_reg_dom"/>
</dbReference>
<feature type="domain" description="Zn(2)-C6 fungal-type" evidence="7">
    <location>
        <begin position="7"/>
        <end position="39"/>
    </location>
</feature>
<feature type="compositionally biased region" description="Basic and acidic residues" evidence="6">
    <location>
        <begin position="58"/>
        <end position="84"/>
    </location>
</feature>
<evidence type="ECO:0000313" key="8">
    <source>
        <dbReference type="EMBL" id="RDW69475.1"/>
    </source>
</evidence>
<evidence type="ECO:0000256" key="6">
    <source>
        <dbReference type="SAM" id="MobiDB-lite"/>
    </source>
</evidence>
<feature type="region of interest" description="Disordered" evidence="6">
    <location>
        <begin position="38"/>
        <end position="84"/>
    </location>
</feature>
<comment type="caution">
    <text evidence="8">The sequence shown here is derived from an EMBL/GenBank/DDBJ whole genome shotgun (WGS) entry which is preliminary data.</text>
</comment>
<keyword evidence="9" id="KW-1185">Reference proteome</keyword>
<dbReference type="PANTHER" id="PTHR47338:SF5">
    <property type="entry name" value="ZN(II)2CYS6 TRANSCRIPTION FACTOR (EUROFUNG)"/>
    <property type="match status" value="1"/>
</dbReference>
<evidence type="ECO:0000259" key="7">
    <source>
        <dbReference type="PROSITE" id="PS50048"/>
    </source>
</evidence>
<evidence type="ECO:0000256" key="5">
    <source>
        <dbReference type="ARBA" id="ARBA00023242"/>
    </source>
</evidence>
<dbReference type="PROSITE" id="PS50048">
    <property type="entry name" value="ZN2_CY6_FUNGAL_2"/>
    <property type="match status" value="1"/>
</dbReference>
<evidence type="ECO:0000256" key="2">
    <source>
        <dbReference type="ARBA" id="ARBA00022723"/>
    </source>
</evidence>
<keyword evidence="5" id="KW-0539">Nucleus</keyword>
<gene>
    <name evidence="8" type="ORF">BP6252_08495</name>
</gene>
<organism evidence="8 9">
    <name type="scientific">Coleophoma cylindrospora</name>
    <dbReference type="NCBI Taxonomy" id="1849047"/>
    <lineage>
        <taxon>Eukaryota</taxon>
        <taxon>Fungi</taxon>
        <taxon>Dikarya</taxon>
        <taxon>Ascomycota</taxon>
        <taxon>Pezizomycotina</taxon>
        <taxon>Leotiomycetes</taxon>
        <taxon>Helotiales</taxon>
        <taxon>Dermateaceae</taxon>
        <taxon>Coleophoma</taxon>
    </lineage>
</organism>
<dbReference type="AlphaFoldDB" id="A0A3D8R601"/>
<sequence length="783" mass="88297">MARSSIACQRCRRSKVKCVNTGTDSTCKACDANGRECLYPNPGTSSTPKRLEPTPGTKTEEGESKKRSRKAEDFGRRNSHRPREDVLDPSVLTEHVWNEIYAIFKKHFSTEMLFLHSAAFRTRFRQFTASKDAPTAAGEDQENGKLLLLAVLTLTARFHPGLVATHSPNAPDKPILASEYYAEALINSEGLSGINLTIPSLERIQALLMLGLYEWGQSKGARAWVHVGAAIRLAQLLELPYEDAKGRLSSKYPSVQEDEKEVRRRTMWSCFVMDRMLSAGKFRMRMVDSNLMRVRLPSHDTRFFYGSKAEPGFLHDPVTSTDDAILNRYVRIVDIFGDVSKWSLEGGRRTEEYPPWDQRSRFYQFRRQLERFKTDLPATLEFSRFGLNAHIEMGSISAYTSMYLFYLVCLIMLHREFVPFVPINCETGPEGPLDEPTFPKDKYDIPEGFWEDSAKILFRSAKEIVEVATFCHSEGYLPESAQICFCLWIAAFTGLYALSFPWMDTEKSMHRSGQVAANGSKGHAELAVKIMNQMFPRTTMARTYVAKTRKWMKEYEEKKLQYTHQLPPLQGGGLDDYKGLEKELNEFGALEDDNRVSEEPLDGSRASTHDINTASSNGESMQGVEGTALPPIKGWAPINSSRTVTDPDERSKLQSQNNFQYGYQSSGQGSHEGEALARLNSPYRRADGLPPFSRPNVPDQYHLPPIASTLSMAQSGAHSDLHRGPYGSLTSDGHLEDNRWESGLDDYGWQSPGFDDMAQQYTEEFLLEAAPQDKALANAGETW</sequence>
<dbReference type="Gene3D" id="4.10.240.10">
    <property type="entry name" value="Zn(2)-C6 fungal-type DNA-binding domain"/>
    <property type="match status" value="1"/>
</dbReference>
<dbReference type="GO" id="GO:0003677">
    <property type="term" value="F:DNA binding"/>
    <property type="evidence" value="ECO:0007669"/>
    <property type="project" value="InterPro"/>
</dbReference>
<evidence type="ECO:0000256" key="3">
    <source>
        <dbReference type="ARBA" id="ARBA00023015"/>
    </source>
</evidence>
<evidence type="ECO:0000313" key="9">
    <source>
        <dbReference type="Proteomes" id="UP000256645"/>
    </source>
</evidence>
<reference evidence="8 9" key="1">
    <citation type="journal article" date="2018" name="IMA Fungus">
        <title>IMA Genome-F 9: Draft genome sequence of Annulohypoxylon stygium, Aspergillus mulundensis, Berkeleyomyces basicola (syn. Thielaviopsis basicola), Ceratocystis smalleyi, two Cercospora beticola strains, Coleophoma cylindrospora, Fusarium fracticaudum, Phialophora cf. hyalina, and Morchella septimelata.</title>
        <authorList>
            <person name="Wingfield B.D."/>
            <person name="Bills G.F."/>
            <person name="Dong Y."/>
            <person name="Huang W."/>
            <person name="Nel W.J."/>
            <person name="Swalarsk-Parry B.S."/>
            <person name="Vaghefi N."/>
            <person name="Wilken P.M."/>
            <person name="An Z."/>
            <person name="de Beer Z.W."/>
            <person name="De Vos L."/>
            <person name="Chen L."/>
            <person name="Duong T.A."/>
            <person name="Gao Y."/>
            <person name="Hammerbacher A."/>
            <person name="Kikkert J.R."/>
            <person name="Li Y."/>
            <person name="Li H."/>
            <person name="Li K."/>
            <person name="Li Q."/>
            <person name="Liu X."/>
            <person name="Ma X."/>
            <person name="Naidoo K."/>
            <person name="Pethybridge S.J."/>
            <person name="Sun J."/>
            <person name="Steenkamp E.T."/>
            <person name="van der Nest M.A."/>
            <person name="van Wyk S."/>
            <person name="Wingfield M.J."/>
            <person name="Xiong C."/>
            <person name="Yue Q."/>
            <person name="Zhang X."/>
        </authorList>
    </citation>
    <scope>NUCLEOTIDE SEQUENCE [LARGE SCALE GENOMIC DNA]</scope>
    <source>
        <strain evidence="8 9">BP6252</strain>
    </source>
</reference>
<dbReference type="GO" id="GO:0006351">
    <property type="term" value="P:DNA-templated transcription"/>
    <property type="evidence" value="ECO:0007669"/>
    <property type="project" value="InterPro"/>
</dbReference>
<evidence type="ECO:0000256" key="1">
    <source>
        <dbReference type="ARBA" id="ARBA00004123"/>
    </source>
</evidence>
<keyword evidence="3" id="KW-0805">Transcription regulation</keyword>
<dbReference type="Pfam" id="PF04082">
    <property type="entry name" value="Fungal_trans"/>
    <property type="match status" value="1"/>
</dbReference>
<accession>A0A3D8R601</accession>
<dbReference type="InterPro" id="IPR050815">
    <property type="entry name" value="TF_fung"/>
</dbReference>
<feature type="compositionally biased region" description="Polar residues" evidence="6">
    <location>
        <begin position="605"/>
        <end position="620"/>
    </location>
</feature>
<name>A0A3D8R601_9HELO</name>
<dbReference type="EMBL" id="PDLM01000009">
    <property type="protein sequence ID" value="RDW69475.1"/>
    <property type="molecule type" value="Genomic_DNA"/>
</dbReference>
<dbReference type="PROSITE" id="PS00463">
    <property type="entry name" value="ZN2_CY6_FUNGAL_1"/>
    <property type="match status" value="1"/>
</dbReference>
<proteinExistence type="predicted"/>
<dbReference type="SUPFAM" id="SSF57701">
    <property type="entry name" value="Zn2/Cys6 DNA-binding domain"/>
    <property type="match status" value="1"/>
</dbReference>
<dbReference type="GO" id="GO:0008270">
    <property type="term" value="F:zinc ion binding"/>
    <property type="evidence" value="ECO:0007669"/>
    <property type="project" value="InterPro"/>
</dbReference>
<dbReference type="CDD" id="cd00067">
    <property type="entry name" value="GAL4"/>
    <property type="match status" value="1"/>
</dbReference>
<dbReference type="PANTHER" id="PTHR47338">
    <property type="entry name" value="ZN(II)2CYS6 TRANSCRIPTION FACTOR (EUROFUNG)-RELATED"/>
    <property type="match status" value="1"/>
</dbReference>
<dbReference type="STRING" id="1849047.A0A3D8R601"/>
<evidence type="ECO:0000256" key="4">
    <source>
        <dbReference type="ARBA" id="ARBA00023163"/>
    </source>
</evidence>
<dbReference type="InterPro" id="IPR036864">
    <property type="entry name" value="Zn2-C6_fun-type_DNA-bd_sf"/>
</dbReference>
<dbReference type="Proteomes" id="UP000256645">
    <property type="component" value="Unassembled WGS sequence"/>
</dbReference>
<dbReference type="CDD" id="cd12148">
    <property type="entry name" value="fungal_TF_MHR"/>
    <property type="match status" value="1"/>
</dbReference>
<protein>
    <recommendedName>
        <fullName evidence="7">Zn(2)-C6 fungal-type domain-containing protein</fullName>
    </recommendedName>
</protein>
<dbReference type="SMART" id="SM00906">
    <property type="entry name" value="Fungal_trans"/>
    <property type="match status" value="1"/>
</dbReference>
<dbReference type="GO" id="GO:0000981">
    <property type="term" value="F:DNA-binding transcription factor activity, RNA polymerase II-specific"/>
    <property type="evidence" value="ECO:0007669"/>
    <property type="project" value="InterPro"/>
</dbReference>
<dbReference type="Pfam" id="PF00172">
    <property type="entry name" value="Zn_clus"/>
    <property type="match status" value="1"/>
</dbReference>
<dbReference type="InterPro" id="IPR001138">
    <property type="entry name" value="Zn2Cys6_DnaBD"/>
</dbReference>
<comment type="subcellular location">
    <subcellularLocation>
        <location evidence="1">Nucleus</location>
    </subcellularLocation>
</comment>
<feature type="region of interest" description="Disordered" evidence="6">
    <location>
        <begin position="588"/>
        <end position="653"/>
    </location>
</feature>
<keyword evidence="4" id="KW-0804">Transcription</keyword>
<dbReference type="SMART" id="SM00066">
    <property type="entry name" value="GAL4"/>
    <property type="match status" value="1"/>
</dbReference>
<dbReference type="OrthoDB" id="5370478at2759"/>
<dbReference type="GO" id="GO:0005634">
    <property type="term" value="C:nucleus"/>
    <property type="evidence" value="ECO:0007669"/>
    <property type="project" value="UniProtKB-SubCell"/>
</dbReference>
<keyword evidence="2" id="KW-0479">Metal-binding</keyword>